<accession>A0A7W6J6J3</accession>
<organism evidence="1 2">
    <name type="scientific">Gellertiella hungarica</name>
    <dbReference type="NCBI Taxonomy" id="1572859"/>
    <lineage>
        <taxon>Bacteria</taxon>
        <taxon>Pseudomonadati</taxon>
        <taxon>Pseudomonadota</taxon>
        <taxon>Alphaproteobacteria</taxon>
        <taxon>Hyphomicrobiales</taxon>
        <taxon>Rhizobiaceae</taxon>
        <taxon>Gellertiella</taxon>
    </lineage>
</organism>
<dbReference type="RefSeq" id="WP_246365431.1">
    <property type="nucleotide sequence ID" value="NZ_JACIEZ010000005.1"/>
</dbReference>
<dbReference type="InterPro" id="IPR016364">
    <property type="entry name" value="Surface_antigen_Rickettsia"/>
</dbReference>
<dbReference type="EMBL" id="JACIEZ010000005">
    <property type="protein sequence ID" value="MBB4065713.1"/>
    <property type="molecule type" value="Genomic_DNA"/>
</dbReference>
<dbReference type="PIRSF" id="PIRSF002721">
    <property type="entry name" value="Surface_antigen_Rickettsia"/>
    <property type="match status" value="1"/>
</dbReference>
<protein>
    <submittedName>
        <fullName evidence="1">Surface antigen</fullName>
    </submittedName>
</protein>
<dbReference type="Proteomes" id="UP000528286">
    <property type="component" value="Unassembled WGS sequence"/>
</dbReference>
<comment type="caution">
    <text evidence="1">The sequence shown here is derived from an EMBL/GenBank/DDBJ whole genome shotgun (WGS) entry which is preliminary data.</text>
</comment>
<gene>
    <name evidence="1" type="ORF">GGR23_002920</name>
</gene>
<name>A0A7W6J6J3_9HYPH</name>
<evidence type="ECO:0000313" key="2">
    <source>
        <dbReference type="Proteomes" id="UP000528286"/>
    </source>
</evidence>
<evidence type="ECO:0000313" key="1">
    <source>
        <dbReference type="EMBL" id="MBB4065713.1"/>
    </source>
</evidence>
<dbReference type="AlphaFoldDB" id="A0A7W6J6J3"/>
<sequence length="147" mass="15477">MSAFASSIRLARARLVVLPVAALLVSACTTTTPYLGKSLFSEAPPSPSARILAALDGGIVGTTEADLSDNDTKRALEAEYRTLEAAPAGQPVIWRGDDANGEVMAAAPYQVGTQNCRQYSHRIIASGKQLQARGSACRNNDGSWSLL</sequence>
<reference evidence="1 2" key="1">
    <citation type="submission" date="2020-08" db="EMBL/GenBank/DDBJ databases">
        <title>Genomic Encyclopedia of Type Strains, Phase IV (KMG-IV): sequencing the most valuable type-strain genomes for metagenomic binning, comparative biology and taxonomic classification.</title>
        <authorList>
            <person name="Goeker M."/>
        </authorList>
    </citation>
    <scope>NUCLEOTIDE SEQUENCE [LARGE SCALE GENOMIC DNA]</scope>
    <source>
        <strain evidence="1 2">DSM 29853</strain>
    </source>
</reference>
<keyword evidence="2" id="KW-1185">Reference proteome</keyword>
<proteinExistence type="predicted"/>